<dbReference type="Pfam" id="PF04075">
    <property type="entry name" value="F420H2_quin_red"/>
    <property type="match status" value="1"/>
</dbReference>
<dbReference type="NCBIfam" id="TIGR00026">
    <property type="entry name" value="hi_GC_TIGR00026"/>
    <property type="match status" value="1"/>
</dbReference>
<comment type="caution">
    <text evidence="3">The sequence shown here is derived from an EMBL/GenBank/DDBJ whole genome shotgun (WGS) entry which is preliminary data.</text>
</comment>
<sequence>MGVFTPLAIRIGGIPWLPRYLRQITAIDKFLQRISGGRISLLGLAGLPSMMLTVVGRKSGIARTTPVLTVPYQGGFLIAGSNFGGVKAPVWVLNVRAAQEADVPVDLVVNRVAHQAVPREIQPGPERDAIWEHMLKTWPNYAKYAVRTDRLIPVFLLDPA</sequence>
<dbReference type="EMBL" id="RJSE01000007">
    <property type="protein sequence ID" value="RNL62062.1"/>
    <property type="molecule type" value="Genomic_DNA"/>
</dbReference>
<protein>
    <submittedName>
        <fullName evidence="3">Nitroreductase family deazaflavin-dependent oxidoreductase</fullName>
    </submittedName>
</protein>
<dbReference type="PANTHER" id="PTHR39428:SF1">
    <property type="entry name" value="F420H(2)-DEPENDENT QUINONE REDUCTASE RV1261C"/>
    <property type="match status" value="1"/>
</dbReference>
<reference evidence="3 4" key="1">
    <citation type="submission" date="2018-11" db="EMBL/GenBank/DDBJ databases">
        <authorList>
            <person name="Li F."/>
        </authorList>
    </citation>
    <scope>NUCLEOTIDE SEQUENCE [LARGE SCALE GENOMIC DNA]</scope>
    <source>
        <strain evidence="3 4">Gsoil 097</strain>
    </source>
</reference>
<dbReference type="GO" id="GO:0005886">
    <property type="term" value="C:plasma membrane"/>
    <property type="evidence" value="ECO:0007669"/>
    <property type="project" value="TreeGrafter"/>
</dbReference>
<dbReference type="RefSeq" id="WP_123227357.1">
    <property type="nucleotide sequence ID" value="NZ_RJSE01000007.1"/>
</dbReference>
<dbReference type="PANTHER" id="PTHR39428">
    <property type="entry name" value="F420H(2)-DEPENDENT QUINONE REDUCTASE RV1261C"/>
    <property type="match status" value="1"/>
</dbReference>
<dbReference type="AlphaFoldDB" id="A0A3N0CF27"/>
<organism evidence="3 4">
    <name type="scientific">Nocardioides marmoriginsengisoli</name>
    <dbReference type="NCBI Taxonomy" id="661483"/>
    <lineage>
        <taxon>Bacteria</taxon>
        <taxon>Bacillati</taxon>
        <taxon>Actinomycetota</taxon>
        <taxon>Actinomycetes</taxon>
        <taxon>Propionibacteriales</taxon>
        <taxon>Nocardioidaceae</taxon>
        <taxon>Nocardioides</taxon>
    </lineage>
</organism>
<dbReference type="OrthoDB" id="8225825at2"/>
<dbReference type="GO" id="GO:0070967">
    <property type="term" value="F:coenzyme F420 binding"/>
    <property type="evidence" value="ECO:0007669"/>
    <property type="project" value="TreeGrafter"/>
</dbReference>
<evidence type="ECO:0000313" key="3">
    <source>
        <dbReference type="EMBL" id="RNL62062.1"/>
    </source>
</evidence>
<accession>A0A3N0CF27</accession>
<comment type="catalytic activity">
    <reaction evidence="2">
        <text>oxidized coenzyme F420-(gamma-L-Glu)(n) + a quinol + H(+) = reduced coenzyme F420-(gamma-L-Glu)(n) + a quinone</text>
        <dbReference type="Rhea" id="RHEA:39663"/>
        <dbReference type="Rhea" id="RHEA-COMP:12939"/>
        <dbReference type="Rhea" id="RHEA-COMP:14378"/>
        <dbReference type="ChEBI" id="CHEBI:15378"/>
        <dbReference type="ChEBI" id="CHEBI:24646"/>
        <dbReference type="ChEBI" id="CHEBI:132124"/>
        <dbReference type="ChEBI" id="CHEBI:133980"/>
        <dbReference type="ChEBI" id="CHEBI:139511"/>
    </reaction>
</comment>
<proteinExistence type="inferred from homology"/>
<keyword evidence="4" id="KW-1185">Reference proteome</keyword>
<dbReference type="GO" id="GO:0016491">
    <property type="term" value="F:oxidoreductase activity"/>
    <property type="evidence" value="ECO:0007669"/>
    <property type="project" value="InterPro"/>
</dbReference>
<evidence type="ECO:0000256" key="2">
    <source>
        <dbReference type="ARBA" id="ARBA00049106"/>
    </source>
</evidence>
<gene>
    <name evidence="3" type="ORF">EFK50_09560</name>
</gene>
<evidence type="ECO:0000256" key="1">
    <source>
        <dbReference type="ARBA" id="ARBA00008710"/>
    </source>
</evidence>
<evidence type="ECO:0000313" key="4">
    <source>
        <dbReference type="Proteomes" id="UP000267128"/>
    </source>
</evidence>
<dbReference type="Proteomes" id="UP000267128">
    <property type="component" value="Unassembled WGS sequence"/>
</dbReference>
<name>A0A3N0CF27_9ACTN</name>
<comment type="similarity">
    <text evidence="1">Belongs to the F420H(2)-dependent quinone reductase family.</text>
</comment>
<dbReference type="InterPro" id="IPR012349">
    <property type="entry name" value="Split_barrel_FMN-bd"/>
</dbReference>
<dbReference type="InterPro" id="IPR004378">
    <property type="entry name" value="F420H2_quin_Rdtase"/>
</dbReference>
<dbReference type="Gene3D" id="2.30.110.10">
    <property type="entry name" value="Electron Transport, Fmn-binding Protein, Chain A"/>
    <property type="match status" value="1"/>
</dbReference>